<evidence type="ECO:0000313" key="2">
    <source>
        <dbReference type="EMBL" id="HIU52562.1"/>
    </source>
</evidence>
<feature type="domain" description="Glycosyltransferase 2-like" evidence="1">
    <location>
        <begin position="5"/>
        <end position="114"/>
    </location>
</feature>
<proteinExistence type="predicted"/>
<accession>A0A9D1M2V0</accession>
<evidence type="ECO:0000259" key="1">
    <source>
        <dbReference type="Pfam" id="PF00535"/>
    </source>
</evidence>
<dbReference type="InterPro" id="IPR001173">
    <property type="entry name" value="Glyco_trans_2-like"/>
</dbReference>
<reference evidence="2" key="1">
    <citation type="submission" date="2020-10" db="EMBL/GenBank/DDBJ databases">
        <authorList>
            <person name="Gilroy R."/>
        </authorList>
    </citation>
    <scope>NUCLEOTIDE SEQUENCE</scope>
    <source>
        <strain evidence="2">ChiW3-316</strain>
    </source>
</reference>
<comment type="caution">
    <text evidence="2">The sequence shown here is derived from an EMBL/GenBank/DDBJ whole genome shotgun (WGS) entry which is preliminary data.</text>
</comment>
<dbReference type="Pfam" id="PF00535">
    <property type="entry name" value="Glycos_transf_2"/>
    <property type="match status" value="1"/>
</dbReference>
<dbReference type="PANTHER" id="PTHR22916:SF3">
    <property type="entry name" value="UDP-GLCNAC:BETAGAL BETA-1,3-N-ACETYLGLUCOSAMINYLTRANSFERASE-LIKE PROTEIN 1"/>
    <property type="match status" value="1"/>
</dbReference>
<dbReference type="PANTHER" id="PTHR22916">
    <property type="entry name" value="GLYCOSYLTRANSFERASE"/>
    <property type="match status" value="1"/>
</dbReference>
<organism evidence="2 3">
    <name type="scientific">Candidatus Scatocola faecipullorum</name>
    <dbReference type="NCBI Taxonomy" id="2840917"/>
    <lineage>
        <taxon>Bacteria</taxon>
        <taxon>Pseudomonadati</taxon>
        <taxon>Pseudomonadota</taxon>
        <taxon>Alphaproteobacteria</taxon>
        <taxon>Rhodospirillales</taxon>
        <taxon>Rhodospirillaceae</taxon>
        <taxon>Rhodospirillaceae incertae sedis</taxon>
        <taxon>Candidatus Scatocola</taxon>
    </lineage>
</organism>
<dbReference type="Gene3D" id="3.90.550.10">
    <property type="entry name" value="Spore Coat Polysaccharide Biosynthesis Protein SpsA, Chain A"/>
    <property type="match status" value="1"/>
</dbReference>
<reference evidence="2" key="2">
    <citation type="journal article" date="2021" name="PeerJ">
        <title>Extensive microbial diversity within the chicken gut microbiome revealed by metagenomics and culture.</title>
        <authorList>
            <person name="Gilroy R."/>
            <person name="Ravi A."/>
            <person name="Getino M."/>
            <person name="Pursley I."/>
            <person name="Horton D.L."/>
            <person name="Alikhan N.F."/>
            <person name="Baker D."/>
            <person name="Gharbi K."/>
            <person name="Hall N."/>
            <person name="Watson M."/>
            <person name="Adriaenssens E.M."/>
            <person name="Foster-Nyarko E."/>
            <person name="Jarju S."/>
            <person name="Secka A."/>
            <person name="Antonio M."/>
            <person name="Oren A."/>
            <person name="Chaudhuri R.R."/>
            <person name="La Ragione R."/>
            <person name="Hildebrand F."/>
            <person name="Pallen M.J."/>
        </authorList>
    </citation>
    <scope>NUCLEOTIDE SEQUENCE</scope>
    <source>
        <strain evidence="2">ChiW3-316</strain>
    </source>
</reference>
<dbReference type="SUPFAM" id="SSF53448">
    <property type="entry name" value="Nucleotide-diphospho-sugar transferases"/>
    <property type="match status" value="1"/>
</dbReference>
<dbReference type="GO" id="GO:0016758">
    <property type="term" value="F:hexosyltransferase activity"/>
    <property type="evidence" value="ECO:0007669"/>
    <property type="project" value="UniProtKB-ARBA"/>
</dbReference>
<name>A0A9D1M2V0_9PROT</name>
<evidence type="ECO:0000313" key="3">
    <source>
        <dbReference type="Proteomes" id="UP000824107"/>
    </source>
</evidence>
<gene>
    <name evidence="2" type="ORF">IAD20_00595</name>
</gene>
<dbReference type="AlphaFoldDB" id="A0A9D1M2V0"/>
<dbReference type="CDD" id="cd00761">
    <property type="entry name" value="Glyco_tranf_GTA_type"/>
    <property type="match status" value="1"/>
</dbReference>
<dbReference type="EMBL" id="DVNC01000007">
    <property type="protein sequence ID" value="HIU52562.1"/>
    <property type="molecule type" value="Genomic_DNA"/>
</dbReference>
<dbReference type="InterPro" id="IPR029044">
    <property type="entry name" value="Nucleotide-diphossugar_trans"/>
</dbReference>
<protein>
    <submittedName>
        <fullName evidence="2">Glycosyltransferase</fullName>
    </submittedName>
</protein>
<dbReference type="Proteomes" id="UP000824107">
    <property type="component" value="Unassembled WGS sequence"/>
</dbReference>
<sequence length="329" mass="37989">MPAISLIIPLYNAEKYLRPCLDSAKNQTFEDIEIICINDGSTDNTADIVNEYVAEDSRFRLIEQENAGCSMARNHGLKSAMSPYVALLDQDDVLHPQAMEVLHHLITKYNADVAEFVNETVPDDFVMSNPPHYDIDKIPAEFSQDAFHFWFRNPRGGSVLVWNRLYKKDAIAGIEFPQDIQPAEDTIFTLKVMFHVLSIVHTDTRLLYYRDSSTSVMNQGKTDKYVRVHAAAGQVLYDYFLKSDRVKNKQDYKLLERYVSRFIFKSVVSQPLRRMNDKETRLQSLEKARELVLPLYRQGALKPELLGWRKALACHLFFNGHFTLARLFV</sequence>